<evidence type="ECO:0000313" key="2">
    <source>
        <dbReference type="Proteomes" id="UP001143910"/>
    </source>
</evidence>
<sequence length="329" mass="37454">MICRRKGQSPPENRLAIWRLLLLLLLLLLLILVVAVVAVITREIWPMVDDRGWKLAGWALKPFAILFSSFREVIFIDADSFFFHNPERLFDDPDYAKTGALFFRDRSLYKESKKAWLQTLLPGPISARAKESRLWTGESGHMQESGVIVVDKFRHFMALLVVCRMNGPERNGDKAKGVVGVYDLVYGDKETFWLGWELAGDVDYAFHKGAVGAMGQIAKGSAKPTSLDKKSKGGETVCSPQLLHLDANEKPLWFNGGLFKNKFAERSAWVFGQFDDYIVERPKASYTEDWDMQSNNEVCLTETSKWKRSFSADEKATLDKMISHARKYL</sequence>
<evidence type="ECO:0000313" key="1">
    <source>
        <dbReference type="EMBL" id="KAJ2969197.1"/>
    </source>
</evidence>
<dbReference type="EMBL" id="JANJQO010001799">
    <property type="protein sequence ID" value="KAJ2969197.1"/>
    <property type="molecule type" value="Genomic_DNA"/>
</dbReference>
<comment type="caution">
    <text evidence="1">The sequence shown here is derived from an EMBL/GenBank/DDBJ whole genome shotgun (WGS) entry which is preliminary data.</text>
</comment>
<dbReference type="Proteomes" id="UP001143910">
    <property type="component" value="Unassembled WGS sequence"/>
</dbReference>
<protein>
    <submittedName>
        <fullName evidence="1">Uncharacterized protein</fullName>
    </submittedName>
</protein>
<gene>
    <name evidence="1" type="ORF">NQ176_g8794</name>
</gene>
<name>A0ACC1MRB3_9HYPO</name>
<organism evidence="1 2">
    <name type="scientific">Zarea fungicola</name>
    <dbReference type="NCBI Taxonomy" id="93591"/>
    <lineage>
        <taxon>Eukaryota</taxon>
        <taxon>Fungi</taxon>
        <taxon>Dikarya</taxon>
        <taxon>Ascomycota</taxon>
        <taxon>Pezizomycotina</taxon>
        <taxon>Sordariomycetes</taxon>
        <taxon>Hypocreomycetidae</taxon>
        <taxon>Hypocreales</taxon>
        <taxon>Cordycipitaceae</taxon>
        <taxon>Zarea</taxon>
    </lineage>
</organism>
<proteinExistence type="predicted"/>
<keyword evidence="2" id="KW-1185">Reference proteome</keyword>
<accession>A0ACC1MRB3</accession>
<reference evidence="1" key="1">
    <citation type="submission" date="2022-08" db="EMBL/GenBank/DDBJ databases">
        <title>Genome Sequence of Lecanicillium fungicola.</title>
        <authorList>
            <person name="Buettner E."/>
        </authorList>
    </citation>
    <scope>NUCLEOTIDE SEQUENCE</scope>
    <source>
        <strain evidence="1">Babe33</strain>
    </source>
</reference>